<evidence type="ECO:0000256" key="5">
    <source>
        <dbReference type="SAM" id="SignalP"/>
    </source>
</evidence>
<dbReference type="SUPFAM" id="SSF56935">
    <property type="entry name" value="Porins"/>
    <property type="match status" value="1"/>
</dbReference>
<comment type="subcellular location">
    <subcellularLocation>
        <location evidence="1 4">Cell outer membrane</location>
    </subcellularLocation>
</comment>
<keyword evidence="8" id="KW-0675">Receptor</keyword>
<dbReference type="InterPro" id="IPR012910">
    <property type="entry name" value="Plug_dom"/>
</dbReference>
<dbReference type="Gene3D" id="2.40.170.20">
    <property type="entry name" value="TonB-dependent receptor, beta-barrel domain"/>
    <property type="match status" value="1"/>
</dbReference>
<evidence type="ECO:0000313" key="9">
    <source>
        <dbReference type="Proteomes" id="UP000199308"/>
    </source>
</evidence>
<dbReference type="OrthoDB" id="9768470at2"/>
<feature type="domain" description="TonB-dependent receptor-like beta-barrel" evidence="6">
    <location>
        <begin position="448"/>
        <end position="856"/>
    </location>
</feature>
<dbReference type="RefSeq" id="WP_093329464.1">
    <property type="nucleotide sequence ID" value="NZ_AP027363.1"/>
</dbReference>
<dbReference type="PANTHER" id="PTHR40980:SF5">
    <property type="entry name" value="TONB-DEPENDENT RECEPTOR"/>
    <property type="match status" value="1"/>
</dbReference>
<protein>
    <submittedName>
        <fullName evidence="8">Outer membrane receptor proteins, mostly Fe transport</fullName>
    </submittedName>
</protein>
<evidence type="ECO:0000259" key="7">
    <source>
        <dbReference type="Pfam" id="PF07715"/>
    </source>
</evidence>
<keyword evidence="9" id="KW-1185">Reference proteome</keyword>
<dbReference type="InterPro" id="IPR036942">
    <property type="entry name" value="Beta-barrel_TonB_sf"/>
</dbReference>
<evidence type="ECO:0000256" key="1">
    <source>
        <dbReference type="ARBA" id="ARBA00004442"/>
    </source>
</evidence>
<keyword evidence="2 4" id="KW-0472">Membrane</keyword>
<keyword evidence="4" id="KW-0798">TonB box</keyword>
<dbReference type="Gene3D" id="2.170.130.10">
    <property type="entry name" value="TonB-dependent receptor, plug domain"/>
    <property type="match status" value="1"/>
</dbReference>
<accession>A0A1I0EJG0</accession>
<dbReference type="STRING" id="349064.SAMN05660429_01826"/>
<feature type="chain" id="PRO_5011721148" evidence="5">
    <location>
        <begin position="28"/>
        <end position="887"/>
    </location>
</feature>
<evidence type="ECO:0000313" key="8">
    <source>
        <dbReference type="EMBL" id="SET45549.1"/>
    </source>
</evidence>
<dbReference type="GO" id="GO:0009279">
    <property type="term" value="C:cell outer membrane"/>
    <property type="evidence" value="ECO:0007669"/>
    <property type="project" value="UniProtKB-SubCell"/>
</dbReference>
<keyword evidence="5" id="KW-0732">Signal</keyword>
<evidence type="ECO:0000256" key="3">
    <source>
        <dbReference type="ARBA" id="ARBA00023237"/>
    </source>
</evidence>
<dbReference type="Proteomes" id="UP000199308">
    <property type="component" value="Unassembled WGS sequence"/>
</dbReference>
<dbReference type="EMBL" id="FOHK01000008">
    <property type="protein sequence ID" value="SET45549.1"/>
    <property type="molecule type" value="Genomic_DNA"/>
</dbReference>
<evidence type="ECO:0000259" key="6">
    <source>
        <dbReference type="Pfam" id="PF00593"/>
    </source>
</evidence>
<organism evidence="8 9">
    <name type="scientific">Thalassotalea agarivorans</name>
    <name type="common">Thalassomonas agarivorans</name>
    <dbReference type="NCBI Taxonomy" id="349064"/>
    <lineage>
        <taxon>Bacteria</taxon>
        <taxon>Pseudomonadati</taxon>
        <taxon>Pseudomonadota</taxon>
        <taxon>Gammaproteobacteria</taxon>
        <taxon>Alteromonadales</taxon>
        <taxon>Colwelliaceae</taxon>
        <taxon>Thalassotalea</taxon>
    </lineage>
</organism>
<dbReference type="Pfam" id="PF07715">
    <property type="entry name" value="Plug"/>
    <property type="match status" value="1"/>
</dbReference>
<dbReference type="PANTHER" id="PTHR40980">
    <property type="entry name" value="PLUG DOMAIN-CONTAINING PROTEIN"/>
    <property type="match status" value="1"/>
</dbReference>
<dbReference type="InterPro" id="IPR000531">
    <property type="entry name" value="Beta-barrel_TonB"/>
</dbReference>
<dbReference type="InterPro" id="IPR037066">
    <property type="entry name" value="Plug_dom_sf"/>
</dbReference>
<dbReference type="AlphaFoldDB" id="A0A1I0EJG0"/>
<evidence type="ECO:0000256" key="2">
    <source>
        <dbReference type="ARBA" id="ARBA00023136"/>
    </source>
</evidence>
<proteinExistence type="inferred from homology"/>
<dbReference type="Pfam" id="PF00593">
    <property type="entry name" value="TonB_dep_Rec_b-barrel"/>
    <property type="match status" value="1"/>
</dbReference>
<name>A0A1I0EJG0_THASX</name>
<feature type="signal peptide" evidence="5">
    <location>
        <begin position="1"/>
        <end position="27"/>
    </location>
</feature>
<comment type="similarity">
    <text evidence="4">Belongs to the TonB-dependent receptor family.</text>
</comment>
<keyword evidence="3" id="KW-0998">Cell outer membrane</keyword>
<reference evidence="8 9" key="1">
    <citation type="submission" date="2016-10" db="EMBL/GenBank/DDBJ databases">
        <authorList>
            <person name="de Groot N.N."/>
        </authorList>
    </citation>
    <scope>NUCLEOTIDE SEQUENCE [LARGE SCALE GENOMIC DNA]</scope>
    <source>
        <strain evidence="8 9">DSM 19706</strain>
    </source>
</reference>
<sequence>MKRTIDRFHLSTLSLAILASLSLSANAQEEQANDEEEYAMEEVVVKASRLKGTASAVIEERKNQAFVADILGAEQISRTGDSDAAGALRRVTGLTLVDGKFIYVRGLGERYSSTTLNGAAVPSPDPTRTVIPLDLFPSSIIESLSVQKSYSPSMPAHFAGGAVDVRLKTIPSDFEFKIGGKIGTNINNFDDGITYNGGDDDWMGLDDGTREAPAQLLNLWRNYQSLNTLSQQENREIFADMNRDMDPNTTTINPDFGFDVTLGNNFDLHEDHTLGFLSAVSYNNEWEVSELYEGQDFRQNPDGTWTMVRGFDDVQQTEHQVKWSGMFNLGYQYTNDHRLDYSFVMLHDTQDQMRDKLGNTNNVLITDGLRVRDSQVRYEEREMIANQFRGSHNFPALGYLGVDWKYSLATSERYAPGNIATRYILADENMDGLWDIANESSLRKGTTASRFTYQDLQDEVTNYGYNVSLPILLDSMDIELKAGGDFIEKSRQAFARRVDVNTLAYDDLDLTGWRMNDILTDDVVLNHPLTGSETVIRDTSVAGDDYFSGQLIDAYYVEGDVLIDNTWRISGGARYEDYRQVVAPLDPATGQFDLPAQPTVEDLEALAFKEDKWFPALALTLIQSEQMQWRLSFGQSTIRPDIREVAKATYIDPLTGFPVGGTPSVRSTDVKNYDFRWEYYADTGENLSIGLFYKDLIDPIETVQSPGQDGPPLLRIANAEEGYVYGIETEFLKDFGFIGDFGQDFFLSGNLTVSDSEITIDRQAVVDQTGVSTAITNTTRRLTGHSEWVVNMNLGWDAPNGNHSATLAYNVFGDRIIVAGIEGRDDAYEQPFHSLDFVYTYYPTYSSTLKFRVQNILNEEKRLEFEDTLQLSKTEGVDVSVSFRWDF</sequence>
<evidence type="ECO:0000256" key="4">
    <source>
        <dbReference type="RuleBase" id="RU003357"/>
    </source>
</evidence>
<feature type="domain" description="TonB-dependent receptor plug" evidence="7">
    <location>
        <begin position="65"/>
        <end position="159"/>
    </location>
</feature>
<gene>
    <name evidence="8" type="ORF">SAMN05660429_01826</name>
</gene>